<dbReference type="AlphaFoldDB" id="A0A9P6MX18"/>
<keyword evidence="2" id="KW-0812">Transmembrane</keyword>
<dbReference type="InterPro" id="IPR036020">
    <property type="entry name" value="WW_dom_sf"/>
</dbReference>
<dbReference type="SMART" id="SM00456">
    <property type="entry name" value="WW"/>
    <property type="match status" value="1"/>
</dbReference>
<dbReference type="Gene3D" id="2.20.70.10">
    <property type="match status" value="1"/>
</dbReference>
<dbReference type="Proteomes" id="UP000703661">
    <property type="component" value="Unassembled WGS sequence"/>
</dbReference>
<keyword evidence="5" id="KW-1185">Reference proteome</keyword>
<evidence type="ECO:0000313" key="5">
    <source>
        <dbReference type="Proteomes" id="UP000703661"/>
    </source>
</evidence>
<feature type="transmembrane region" description="Helical" evidence="2">
    <location>
        <begin position="122"/>
        <end position="143"/>
    </location>
</feature>
<evidence type="ECO:0000313" key="4">
    <source>
        <dbReference type="EMBL" id="KAG0015783.1"/>
    </source>
</evidence>
<organism evidence="4 5">
    <name type="scientific">Entomortierella chlamydospora</name>
    <dbReference type="NCBI Taxonomy" id="101097"/>
    <lineage>
        <taxon>Eukaryota</taxon>
        <taxon>Fungi</taxon>
        <taxon>Fungi incertae sedis</taxon>
        <taxon>Mucoromycota</taxon>
        <taxon>Mortierellomycotina</taxon>
        <taxon>Mortierellomycetes</taxon>
        <taxon>Mortierellales</taxon>
        <taxon>Mortierellaceae</taxon>
        <taxon>Entomortierella</taxon>
    </lineage>
</organism>
<keyword evidence="2" id="KW-1133">Transmembrane helix</keyword>
<sequence>MGCSSSKDIENGSSVHRTRPAQQQIPYVLPQNMLPPSTLPPGWISQFDSNKQRLYYVYPQTGLVTWAHPGGPAADAQEMARFYQIQEMQRQQFGQQAQYQGCDVYRPYADSYNRMGGMGSGAAMAMGVVAGGAAGLLAGSLLADGMYDHGFYGGGYGGDVFPATEIGSGGGDAFPADFGGGGDFGGGDFGGGF</sequence>
<evidence type="ECO:0000256" key="1">
    <source>
        <dbReference type="SAM" id="MobiDB-lite"/>
    </source>
</evidence>
<gene>
    <name evidence="4" type="ORF">BGZ80_009634</name>
</gene>
<feature type="region of interest" description="Disordered" evidence="1">
    <location>
        <begin position="1"/>
        <end position="24"/>
    </location>
</feature>
<evidence type="ECO:0000256" key="2">
    <source>
        <dbReference type="SAM" id="Phobius"/>
    </source>
</evidence>
<dbReference type="EMBL" id="JAAAID010000595">
    <property type="protein sequence ID" value="KAG0015783.1"/>
    <property type="molecule type" value="Genomic_DNA"/>
</dbReference>
<reference evidence="4" key="1">
    <citation type="journal article" date="2020" name="Fungal Divers.">
        <title>Resolving the Mortierellaceae phylogeny through synthesis of multi-gene phylogenetics and phylogenomics.</title>
        <authorList>
            <person name="Vandepol N."/>
            <person name="Liber J."/>
            <person name="Desiro A."/>
            <person name="Na H."/>
            <person name="Kennedy M."/>
            <person name="Barry K."/>
            <person name="Grigoriev I.V."/>
            <person name="Miller A.N."/>
            <person name="O'Donnell K."/>
            <person name="Stajich J.E."/>
            <person name="Bonito G."/>
        </authorList>
    </citation>
    <scope>NUCLEOTIDE SEQUENCE</scope>
    <source>
        <strain evidence="4">NRRL 2769</strain>
    </source>
</reference>
<dbReference type="InterPro" id="IPR001202">
    <property type="entry name" value="WW_dom"/>
</dbReference>
<dbReference type="PROSITE" id="PS50020">
    <property type="entry name" value="WW_DOMAIN_2"/>
    <property type="match status" value="1"/>
</dbReference>
<accession>A0A9P6MX18</accession>
<comment type="caution">
    <text evidence="4">The sequence shown here is derived from an EMBL/GenBank/DDBJ whole genome shotgun (WGS) entry which is preliminary data.</text>
</comment>
<dbReference type="Pfam" id="PF00397">
    <property type="entry name" value="WW"/>
    <property type="match status" value="1"/>
</dbReference>
<proteinExistence type="predicted"/>
<keyword evidence="2" id="KW-0472">Membrane</keyword>
<protein>
    <recommendedName>
        <fullName evidence="3">WW domain-containing protein</fullName>
    </recommendedName>
</protein>
<name>A0A9P6MX18_9FUNG</name>
<evidence type="ECO:0000259" key="3">
    <source>
        <dbReference type="PROSITE" id="PS50020"/>
    </source>
</evidence>
<feature type="domain" description="WW" evidence="3">
    <location>
        <begin position="37"/>
        <end position="71"/>
    </location>
</feature>
<dbReference type="SUPFAM" id="SSF51045">
    <property type="entry name" value="WW domain"/>
    <property type="match status" value="1"/>
</dbReference>